<name>A0A1I8J861_9PLAT</name>
<dbReference type="GO" id="GO:0005783">
    <property type="term" value="C:endoplasmic reticulum"/>
    <property type="evidence" value="ECO:0007669"/>
    <property type="project" value="TreeGrafter"/>
</dbReference>
<comment type="similarity">
    <text evidence="1">Belongs to the protein disulfide isomerase family.</text>
</comment>
<dbReference type="InterPro" id="IPR036249">
    <property type="entry name" value="Thioredoxin-like_sf"/>
</dbReference>
<dbReference type="GO" id="GO:0003756">
    <property type="term" value="F:protein disulfide isomerase activity"/>
    <property type="evidence" value="ECO:0007669"/>
    <property type="project" value="TreeGrafter"/>
</dbReference>
<dbReference type="PANTHER" id="PTHR45672:SF2">
    <property type="entry name" value="PROTEIN DISULFIDE-ISOMERASE A5"/>
    <property type="match status" value="1"/>
</dbReference>
<evidence type="ECO:0000256" key="1">
    <source>
        <dbReference type="ARBA" id="ARBA00006347"/>
    </source>
</evidence>
<dbReference type="PANTHER" id="PTHR45672">
    <property type="entry name" value="PROTEIN DISULFIDE-ISOMERASE C17H9.14C-RELATED"/>
    <property type="match status" value="1"/>
</dbReference>
<dbReference type="STRING" id="282301.A0A1I8J861"/>
<evidence type="ECO:0000313" key="3">
    <source>
        <dbReference type="WBParaSite" id="maker-uti_cns_0046212-snap-gene-0.13-mRNA-1"/>
    </source>
</evidence>
<protein>
    <submittedName>
        <fullName evidence="3">Thioredoxin domain-containing protein</fullName>
    </submittedName>
</protein>
<dbReference type="InterPro" id="IPR017937">
    <property type="entry name" value="Thioredoxin_CS"/>
</dbReference>
<sequence>MLLENQSLLAILLLLPILAHSVSAEALELDAASFHKTIDTNDGSLVMFYAPWCPHCVEAKPKFNNAAKEVTKEPGKVMGMVNCDEKKNQDLCAKEKIEGYPTIKFYSKGKLIQDFEDDNNEKALIEFMKNPPKEGEKRPPPSSSTGSEKDDQDSEPDTFMAGVTYLGAGNYSEILNSHEFVLVFYYAPWCPHCKDSKPKFEKAAKDLEAKPVAGNILAAINCDQKDNQKLCEDEKVEGYPTIRLMKKREMWAEFEDEIEAKPLLDFISNPPKEKVPPTPVEEEKKPGDSGKEESAAGAQAEKPEDKMKHVTYLEGSEQFDESIKSNKYVLVMFYAPWCPHCQQAKPAFDKAAEGLVGAQGKVLAAVNCDVKANEKLCEDQKVEGFPTFMLFSDGKKSQDYAEAPITEAGVKTFMEKLPADAAAKDEL</sequence>
<dbReference type="PROSITE" id="PS00194">
    <property type="entry name" value="THIOREDOXIN_1"/>
    <property type="match status" value="1"/>
</dbReference>
<dbReference type="PRINTS" id="PR00421">
    <property type="entry name" value="THIOREDOXIN"/>
</dbReference>
<accession>A0A1I8J861</accession>
<dbReference type="InterPro" id="IPR051063">
    <property type="entry name" value="PDI"/>
</dbReference>
<dbReference type="Proteomes" id="UP000095280">
    <property type="component" value="Unplaced"/>
</dbReference>
<reference evidence="3" key="1">
    <citation type="submission" date="2016-11" db="UniProtKB">
        <authorList>
            <consortium name="WormBaseParasite"/>
        </authorList>
    </citation>
    <scope>IDENTIFICATION</scope>
</reference>
<dbReference type="AlphaFoldDB" id="A0A1I8J861"/>
<keyword evidence="2" id="KW-1185">Reference proteome</keyword>
<dbReference type="PROSITE" id="PS51352">
    <property type="entry name" value="THIOREDOXIN_2"/>
    <property type="match status" value="3"/>
</dbReference>
<organism evidence="2 3">
    <name type="scientific">Macrostomum lignano</name>
    <dbReference type="NCBI Taxonomy" id="282301"/>
    <lineage>
        <taxon>Eukaryota</taxon>
        <taxon>Metazoa</taxon>
        <taxon>Spiralia</taxon>
        <taxon>Lophotrochozoa</taxon>
        <taxon>Platyhelminthes</taxon>
        <taxon>Rhabditophora</taxon>
        <taxon>Macrostomorpha</taxon>
        <taxon>Macrostomida</taxon>
        <taxon>Macrostomidae</taxon>
        <taxon>Macrostomum</taxon>
    </lineage>
</organism>
<dbReference type="Gene3D" id="3.40.30.10">
    <property type="entry name" value="Glutaredoxin"/>
    <property type="match status" value="3"/>
</dbReference>
<evidence type="ECO:0000313" key="2">
    <source>
        <dbReference type="Proteomes" id="UP000095280"/>
    </source>
</evidence>
<dbReference type="Pfam" id="PF00085">
    <property type="entry name" value="Thioredoxin"/>
    <property type="match status" value="3"/>
</dbReference>
<dbReference type="GO" id="GO:0006457">
    <property type="term" value="P:protein folding"/>
    <property type="evidence" value="ECO:0007669"/>
    <property type="project" value="TreeGrafter"/>
</dbReference>
<dbReference type="SUPFAM" id="SSF52833">
    <property type="entry name" value="Thioredoxin-like"/>
    <property type="match status" value="3"/>
</dbReference>
<dbReference type="WBParaSite" id="maker-uti_cns_0046212-snap-gene-0.13-mRNA-1">
    <property type="protein sequence ID" value="maker-uti_cns_0046212-snap-gene-0.13-mRNA-1"/>
    <property type="gene ID" value="maker-uti_cns_0046212-snap-gene-0.13"/>
</dbReference>
<dbReference type="OrthoDB" id="71336at2759"/>
<dbReference type="InterPro" id="IPR013766">
    <property type="entry name" value="Thioredoxin_domain"/>
</dbReference>
<proteinExistence type="inferred from homology"/>
<dbReference type="CDD" id="cd02961">
    <property type="entry name" value="PDI_a_family"/>
    <property type="match status" value="2"/>
</dbReference>